<dbReference type="EMBL" id="BGZK01000648">
    <property type="protein sequence ID" value="GBP54463.1"/>
    <property type="molecule type" value="Genomic_DNA"/>
</dbReference>
<keyword evidence="2" id="KW-1185">Reference proteome</keyword>
<dbReference type="Proteomes" id="UP000299102">
    <property type="component" value="Unassembled WGS sequence"/>
</dbReference>
<protein>
    <submittedName>
        <fullName evidence="1">Uncharacterized protein</fullName>
    </submittedName>
</protein>
<organism evidence="1 2">
    <name type="scientific">Eumeta variegata</name>
    <name type="common">Bagworm moth</name>
    <name type="synonym">Eumeta japonica</name>
    <dbReference type="NCBI Taxonomy" id="151549"/>
    <lineage>
        <taxon>Eukaryota</taxon>
        <taxon>Metazoa</taxon>
        <taxon>Ecdysozoa</taxon>
        <taxon>Arthropoda</taxon>
        <taxon>Hexapoda</taxon>
        <taxon>Insecta</taxon>
        <taxon>Pterygota</taxon>
        <taxon>Neoptera</taxon>
        <taxon>Endopterygota</taxon>
        <taxon>Lepidoptera</taxon>
        <taxon>Glossata</taxon>
        <taxon>Ditrysia</taxon>
        <taxon>Tineoidea</taxon>
        <taxon>Psychidae</taxon>
        <taxon>Oiketicinae</taxon>
        <taxon>Eumeta</taxon>
    </lineage>
</organism>
<evidence type="ECO:0000313" key="1">
    <source>
        <dbReference type="EMBL" id="GBP54463.1"/>
    </source>
</evidence>
<sequence>MKSSKIYIQNIYFLNLDRIILLFLPHGKQQILFCRPGQVLYLEIEFRSIESKRQFVRGSSATFSCRRYETKDLLLPHARAFSRRRYGHDGSRWVVALRGIPFGVPSLVGSAGQVLPLGWGRCLEEFSWEGSAARRLLVYWRNIPEKFMGP</sequence>
<comment type="caution">
    <text evidence="1">The sequence shown here is derived from an EMBL/GenBank/DDBJ whole genome shotgun (WGS) entry which is preliminary data.</text>
</comment>
<accession>A0A4C1WUA3</accession>
<proteinExistence type="predicted"/>
<name>A0A4C1WUA3_EUMVA</name>
<reference evidence="1 2" key="1">
    <citation type="journal article" date="2019" name="Commun. Biol.">
        <title>The bagworm genome reveals a unique fibroin gene that provides high tensile strength.</title>
        <authorList>
            <person name="Kono N."/>
            <person name="Nakamura H."/>
            <person name="Ohtoshi R."/>
            <person name="Tomita M."/>
            <person name="Numata K."/>
            <person name="Arakawa K."/>
        </authorList>
    </citation>
    <scope>NUCLEOTIDE SEQUENCE [LARGE SCALE GENOMIC DNA]</scope>
</reference>
<dbReference type="AlphaFoldDB" id="A0A4C1WUA3"/>
<gene>
    <name evidence="1" type="ORF">EVAR_47332_1</name>
</gene>
<evidence type="ECO:0000313" key="2">
    <source>
        <dbReference type="Proteomes" id="UP000299102"/>
    </source>
</evidence>